<name>A0A0A9DUR0_ARUDO</name>
<reference evidence="2" key="1">
    <citation type="submission" date="2014-09" db="EMBL/GenBank/DDBJ databases">
        <authorList>
            <person name="Magalhaes I.L.F."/>
            <person name="Oliveira U."/>
            <person name="Santos F.R."/>
            <person name="Vidigal T.H.D.A."/>
            <person name="Brescovit A.D."/>
            <person name="Santos A.J."/>
        </authorList>
    </citation>
    <scope>NUCLEOTIDE SEQUENCE</scope>
    <source>
        <tissue evidence="2">Shoot tissue taken approximately 20 cm above the soil surface</tissue>
    </source>
</reference>
<feature type="region of interest" description="Disordered" evidence="1">
    <location>
        <begin position="1"/>
        <end position="31"/>
    </location>
</feature>
<protein>
    <submittedName>
        <fullName evidence="2">Uncharacterized protein</fullName>
    </submittedName>
</protein>
<evidence type="ECO:0000256" key="1">
    <source>
        <dbReference type="SAM" id="MobiDB-lite"/>
    </source>
</evidence>
<organism evidence="2">
    <name type="scientific">Arundo donax</name>
    <name type="common">Giant reed</name>
    <name type="synonym">Donax arundinaceus</name>
    <dbReference type="NCBI Taxonomy" id="35708"/>
    <lineage>
        <taxon>Eukaryota</taxon>
        <taxon>Viridiplantae</taxon>
        <taxon>Streptophyta</taxon>
        <taxon>Embryophyta</taxon>
        <taxon>Tracheophyta</taxon>
        <taxon>Spermatophyta</taxon>
        <taxon>Magnoliopsida</taxon>
        <taxon>Liliopsida</taxon>
        <taxon>Poales</taxon>
        <taxon>Poaceae</taxon>
        <taxon>PACMAD clade</taxon>
        <taxon>Arundinoideae</taxon>
        <taxon>Arundineae</taxon>
        <taxon>Arundo</taxon>
    </lineage>
</organism>
<dbReference type="EMBL" id="GBRH01205591">
    <property type="protein sequence ID" value="JAD92304.1"/>
    <property type="molecule type" value="Transcribed_RNA"/>
</dbReference>
<dbReference type="AlphaFoldDB" id="A0A0A9DUR0"/>
<reference evidence="2" key="2">
    <citation type="journal article" date="2015" name="Data Brief">
        <title>Shoot transcriptome of the giant reed, Arundo donax.</title>
        <authorList>
            <person name="Barrero R.A."/>
            <person name="Guerrero F.D."/>
            <person name="Moolhuijzen P."/>
            <person name="Goolsby J.A."/>
            <person name="Tidwell J."/>
            <person name="Bellgard S.E."/>
            <person name="Bellgard M.I."/>
        </authorList>
    </citation>
    <scope>NUCLEOTIDE SEQUENCE</scope>
    <source>
        <tissue evidence="2">Shoot tissue taken approximately 20 cm above the soil surface</tissue>
    </source>
</reference>
<accession>A0A0A9DUR0</accession>
<proteinExistence type="predicted"/>
<feature type="compositionally biased region" description="Basic and acidic residues" evidence="1">
    <location>
        <begin position="22"/>
        <end position="31"/>
    </location>
</feature>
<evidence type="ECO:0000313" key="2">
    <source>
        <dbReference type="EMBL" id="JAD92304.1"/>
    </source>
</evidence>
<sequence length="31" mass="3628">MKKKPGGHTGLLGRNQTMLRRQLQEKRSLQH</sequence>